<feature type="domain" description="Nephrocystin 3-like N-terminal" evidence="3">
    <location>
        <begin position="33"/>
        <end position="193"/>
    </location>
</feature>
<dbReference type="PRINTS" id="PR01415">
    <property type="entry name" value="ANKYRIN"/>
</dbReference>
<dbReference type="InterPro" id="IPR036770">
    <property type="entry name" value="Ankyrin_rpt-contain_sf"/>
</dbReference>
<dbReference type="InterPro" id="IPR002110">
    <property type="entry name" value="Ankyrin_rpt"/>
</dbReference>
<dbReference type="InterPro" id="IPR056884">
    <property type="entry name" value="NPHP3-like_N"/>
</dbReference>
<gene>
    <name evidence="4" type="ORF">FUG_LOCUS467882</name>
</gene>
<organism evidence="4">
    <name type="scientific">Gibberella zeae</name>
    <name type="common">Wheat head blight fungus</name>
    <name type="synonym">Fusarium graminearum</name>
    <dbReference type="NCBI Taxonomy" id="5518"/>
    <lineage>
        <taxon>Eukaryota</taxon>
        <taxon>Fungi</taxon>
        <taxon>Dikarya</taxon>
        <taxon>Ascomycota</taxon>
        <taxon>Pezizomycotina</taxon>
        <taxon>Sordariomycetes</taxon>
        <taxon>Hypocreomycetidae</taxon>
        <taxon>Hypocreales</taxon>
        <taxon>Nectriaceae</taxon>
        <taxon>Fusarium</taxon>
    </lineage>
</organism>
<accession>A0A4E9EGL8</accession>
<protein>
    <recommendedName>
        <fullName evidence="3">Nephrocystin 3-like N-terminal domain-containing protein</fullName>
    </recommendedName>
</protein>
<sequence>MEMAATYKKLEKLCPGDKYPTQQRILDNARIPGTCQWFLNHETTQAWLNGDGHHILWLHGPSASGKTFLSLVNHIHQTQYESIACGVFYFGRNDLQYNLADYDLAFRSITRQLVSQTPDSLGLWQSITDNEEMETPCLDVSSKIIEQISSAFDKIIVILDGVDATNESGLNDLFHLLFDERIIPSLKILITSRLPFPNALDRIDLGISEIEAHAPESDIGLYFASYIDESPVDAEFPDPARVRLFPYKKFFDLSKGLYVPLLPQWFSNIASQPNSVFFDLVESSPPESKGDVSRAFCEAVMEDIKSSKDANLIMCVLYHLIVIDRMGYLFTVPMAHEALDTWGTTRPDGNPFTASEILKSCQGLIFLNDKNQTIVMRSPLLMEHLRTHVLTNFHHQVQTRVSMRYLSKQDFANGASKSSAQLKERFWAHPYLWYAARSLSSNLTKGDCFESFFLALTTSQGSIESYQQAAEAWPYLDDESYDECERSCERWRCYTAGYTALHLAASLGVADMMVQRLVSDGAHLDARDGSGQTALHIAAGIEDESVTLKSLLLAGSDVAVKDRDGLTPLAICVVHGNLASVKLLIEYGADVSTLDEEDLRECAREKPEIAQFLVELGIDMPDVDEDEDEDEDEGN</sequence>
<dbReference type="AlphaFoldDB" id="A0A4E9EGL8"/>
<feature type="repeat" description="ANK" evidence="2">
    <location>
        <begin position="564"/>
        <end position="596"/>
    </location>
</feature>
<proteinExistence type="predicted"/>
<name>A0A4E9EGL8_GIBZA</name>
<reference evidence="4" key="1">
    <citation type="submission" date="2019-04" db="EMBL/GenBank/DDBJ databases">
        <authorList>
            <person name="Melise S."/>
            <person name="Noan J."/>
            <person name="Okalmin O."/>
        </authorList>
    </citation>
    <scope>NUCLEOTIDE SEQUENCE</scope>
    <source>
        <strain evidence="4">FN9</strain>
    </source>
</reference>
<dbReference type="Gene3D" id="3.40.50.300">
    <property type="entry name" value="P-loop containing nucleotide triphosphate hydrolases"/>
    <property type="match status" value="1"/>
</dbReference>
<keyword evidence="2" id="KW-0040">ANK repeat</keyword>
<dbReference type="SUPFAM" id="SSF48403">
    <property type="entry name" value="Ankyrin repeat"/>
    <property type="match status" value="1"/>
</dbReference>
<dbReference type="Pfam" id="PF12796">
    <property type="entry name" value="Ank_2"/>
    <property type="match status" value="2"/>
</dbReference>
<feature type="repeat" description="ANK" evidence="2">
    <location>
        <begin position="530"/>
        <end position="563"/>
    </location>
</feature>
<evidence type="ECO:0000313" key="4">
    <source>
        <dbReference type="EMBL" id="VIO62094.1"/>
    </source>
</evidence>
<keyword evidence="1" id="KW-0677">Repeat</keyword>
<dbReference type="InterPro" id="IPR027417">
    <property type="entry name" value="P-loop_NTPase"/>
</dbReference>
<evidence type="ECO:0000256" key="2">
    <source>
        <dbReference type="PROSITE-ProRule" id="PRU00023"/>
    </source>
</evidence>
<dbReference type="Pfam" id="PF24883">
    <property type="entry name" value="NPHP3_N"/>
    <property type="match status" value="1"/>
</dbReference>
<dbReference type="SMART" id="SM00248">
    <property type="entry name" value="ANK"/>
    <property type="match status" value="3"/>
</dbReference>
<dbReference type="PROSITE" id="PS50088">
    <property type="entry name" value="ANK_REPEAT"/>
    <property type="match status" value="3"/>
</dbReference>
<dbReference type="PANTHER" id="PTHR10039">
    <property type="entry name" value="AMELOGENIN"/>
    <property type="match status" value="1"/>
</dbReference>
<dbReference type="SUPFAM" id="SSF52540">
    <property type="entry name" value="P-loop containing nucleoside triphosphate hydrolases"/>
    <property type="match status" value="1"/>
</dbReference>
<evidence type="ECO:0000259" key="3">
    <source>
        <dbReference type="Pfam" id="PF24883"/>
    </source>
</evidence>
<dbReference type="Gene3D" id="1.25.40.20">
    <property type="entry name" value="Ankyrin repeat-containing domain"/>
    <property type="match status" value="1"/>
</dbReference>
<evidence type="ECO:0000256" key="1">
    <source>
        <dbReference type="ARBA" id="ARBA00022737"/>
    </source>
</evidence>
<dbReference type="EMBL" id="CAAKMV010000158">
    <property type="protein sequence ID" value="VIO62094.1"/>
    <property type="molecule type" value="Genomic_DNA"/>
</dbReference>
<feature type="repeat" description="ANK" evidence="2">
    <location>
        <begin position="496"/>
        <end position="529"/>
    </location>
</feature>
<dbReference type="PROSITE" id="PS50297">
    <property type="entry name" value="ANK_REP_REGION"/>
    <property type="match status" value="3"/>
</dbReference>